<keyword evidence="3" id="KW-1185">Reference proteome</keyword>
<sequence length="203" mass="23303">MQTSFLGLHPGWLLLVCIANINTKARSIYRAFTGPEFYLAWLFFLSRCGYPSDLPLDDIKFTADLARKLNPLHTEGSSAFLINDEMHRNSEIFASYFTDTIEGVKVRAVWEMEGAGDSKFVYWARRKATLVLKYHYDATRKTEDDDFARTDGYYVPPDLQPIESDLVVKDELLQRLVRLYKRAAEINTTYRIGIPRNTSAATV</sequence>
<evidence type="ECO:0000313" key="2">
    <source>
        <dbReference type="EMBL" id="KAF9077280.1"/>
    </source>
</evidence>
<organism evidence="2 3">
    <name type="scientific">Rhodocollybia butyracea</name>
    <dbReference type="NCBI Taxonomy" id="206335"/>
    <lineage>
        <taxon>Eukaryota</taxon>
        <taxon>Fungi</taxon>
        <taxon>Dikarya</taxon>
        <taxon>Basidiomycota</taxon>
        <taxon>Agaricomycotina</taxon>
        <taxon>Agaricomycetes</taxon>
        <taxon>Agaricomycetidae</taxon>
        <taxon>Agaricales</taxon>
        <taxon>Marasmiineae</taxon>
        <taxon>Omphalotaceae</taxon>
        <taxon>Rhodocollybia</taxon>
    </lineage>
</organism>
<protein>
    <submittedName>
        <fullName evidence="2">Uncharacterized protein</fullName>
    </submittedName>
</protein>
<accession>A0A9P5UEI0</accession>
<dbReference type="AlphaFoldDB" id="A0A9P5UEI0"/>
<dbReference type="EMBL" id="JADNRY010000004">
    <property type="protein sequence ID" value="KAF9077280.1"/>
    <property type="molecule type" value="Genomic_DNA"/>
</dbReference>
<gene>
    <name evidence="2" type="ORF">BDP27DRAFT_1413706</name>
</gene>
<evidence type="ECO:0000256" key="1">
    <source>
        <dbReference type="SAM" id="SignalP"/>
    </source>
</evidence>
<feature type="signal peptide" evidence="1">
    <location>
        <begin position="1"/>
        <end position="25"/>
    </location>
</feature>
<dbReference type="Proteomes" id="UP000772434">
    <property type="component" value="Unassembled WGS sequence"/>
</dbReference>
<proteinExistence type="predicted"/>
<name>A0A9P5UEI0_9AGAR</name>
<comment type="caution">
    <text evidence="2">The sequence shown here is derived from an EMBL/GenBank/DDBJ whole genome shotgun (WGS) entry which is preliminary data.</text>
</comment>
<keyword evidence="1" id="KW-0732">Signal</keyword>
<reference evidence="2" key="1">
    <citation type="submission" date="2020-11" db="EMBL/GenBank/DDBJ databases">
        <authorList>
            <consortium name="DOE Joint Genome Institute"/>
            <person name="Ahrendt S."/>
            <person name="Riley R."/>
            <person name="Andreopoulos W."/>
            <person name="Labutti K."/>
            <person name="Pangilinan J."/>
            <person name="Ruiz-Duenas F.J."/>
            <person name="Barrasa J.M."/>
            <person name="Sanchez-Garcia M."/>
            <person name="Camarero S."/>
            <person name="Miyauchi S."/>
            <person name="Serrano A."/>
            <person name="Linde D."/>
            <person name="Babiker R."/>
            <person name="Drula E."/>
            <person name="Ayuso-Fernandez I."/>
            <person name="Pacheco R."/>
            <person name="Padilla G."/>
            <person name="Ferreira P."/>
            <person name="Barriuso J."/>
            <person name="Kellner H."/>
            <person name="Castanera R."/>
            <person name="Alfaro M."/>
            <person name="Ramirez L."/>
            <person name="Pisabarro A.G."/>
            <person name="Kuo A."/>
            <person name="Tritt A."/>
            <person name="Lipzen A."/>
            <person name="He G."/>
            <person name="Yan M."/>
            <person name="Ng V."/>
            <person name="Cullen D."/>
            <person name="Martin F."/>
            <person name="Rosso M.-N."/>
            <person name="Henrissat B."/>
            <person name="Hibbett D."/>
            <person name="Martinez A.T."/>
            <person name="Grigoriev I.V."/>
        </authorList>
    </citation>
    <scope>NUCLEOTIDE SEQUENCE</scope>
    <source>
        <strain evidence="2">AH 40177</strain>
    </source>
</reference>
<evidence type="ECO:0000313" key="3">
    <source>
        <dbReference type="Proteomes" id="UP000772434"/>
    </source>
</evidence>
<feature type="chain" id="PRO_5040473142" evidence="1">
    <location>
        <begin position="26"/>
        <end position="203"/>
    </location>
</feature>